<dbReference type="Proteomes" id="UP000276953">
    <property type="component" value="Unassembled WGS sequence"/>
</dbReference>
<proteinExistence type="predicted"/>
<reference evidence="2 3" key="1">
    <citation type="submission" date="2018-12" db="EMBL/GenBank/DDBJ databases">
        <title>Draft Genome Sequence of Chryseobacterium arthrosphaerae strain ED882-96 Isolated from the Blood of a Patient with Liver Cirrhosis in Taiwan.</title>
        <authorList>
            <person name="Lin J.-N."/>
            <person name="Lai C.-H."/>
            <person name="Yang C.-H."/>
            <person name="Huang Y.-H."/>
        </authorList>
    </citation>
    <scope>NUCLEOTIDE SEQUENCE [LARGE SCALE GENOMIC DNA]</scope>
    <source>
        <strain evidence="2 3">ED882-96</strain>
    </source>
</reference>
<evidence type="ECO:0000256" key="1">
    <source>
        <dbReference type="SAM" id="Phobius"/>
    </source>
</evidence>
<gene>
    <name evidence="2" type="ORF">EJ377_14945</name>
</gene>
<sequence>MNLSTYWDPVFPLSLAVLYWVARHILSKELASLLTLLYATSLIGSSIQFSSIMLNSNLATIFLH</sequence>
<keyword evidence="1" id="KW-1133">Transmembrane helix</keyword>
<keyword evidence="1" id="KW-0812">Transmembrane</keyword>
<feature type="transmembrane region" description="Helical" evidence="1">
    <location>
        <begin position="34"/>
        <end position="54"/>
    </location>
</feature>
<keyword evidence="1" id="KW-0472">Membrane</keyword>
<organism evidence="2 3">
    <name type="scientific">Chryseobacterium arthrosphaerae</name>
    <dbReference type="NCBI Taxonomy" id="651561"/>
    <lineage>
        <taxon>Bacteria</taxon>
        <taxon>Pseudomonadati</taxon>
        <taxon>Bacteroidota</taxon>
        <taxon>Flavobacteriia</taxon>
        <taxon>Flavobacteriales</taxon>
        <taxon>Weeksellaceae</taxon>
        <taxon>Chryseobacterium group</taxon>
        <taxon>Chryseobacterium</taxon>
    </lineage>
</organism>
<feature type="transmembrane region" description="Helical" evidence="1">
    <location>
        <begin position="6"/>
        <end position="22"/>
    </location>
</feature>
<evidence type="ECO:0000313" key="3">
    <source>
        <dbReference type="Proteomes" id="UP000276953"/>
    </source>
</evidence>
<comment type="caution">
    <text evidence="2">The sequence shown here is derived from an EMBL/GenBank/DDBJ whole genome shotgun (WGS) entry which is preliminary data.</text>
</comment>
<evidence type="ECO:0000313" key="2">
    <source>
        <dbReference type="EMBL" id="RTZ45965.1"/>
    </source>
</evidence>
<dbReference type="AlphaFoldDB" id="A0A432DS58"/>
<name>A0A432DS58_9FLAO</name>
<dbReference type="EMBL" id="RYFC01000003">
    <property type="protein sequence ID" value="RTZ45965.1"/>
    <property type="molecule type" value="Genomic_DNA"/>
</dbReference>
<protein>
    <submittedName>
        <fullName evidence="2">Uncharacterized protein</fullName>
    </submittedName>
</protein>
<accession>A0A432DS58</accession>